<dbReference type="Proteomes" id="UP001201980">
    <property type="component" value="Unassembled WGS sequence"/>
</dbReference>
<reference evidence="1" key="1">
    <citation type="submission" date="2022-07" db="EMBL/GenBank/DDBJ databases">
        <title>Draft genome sequence of Zalerion maritima ATCC 34329, a (micro)plastics degrading marine fungus.</title>
        <authorList>
            <person name="Paco A."/>
            <person name="Goncalves M.F.M."/>
            <person name="Rocha-Santos T.A.P."/>
            <person name="Alves A."/>
        </authorList>
    </citation>
    <scope>NUCLEOTIDE SEQUENCE</scope>
    <source>
        <strain evidence="1">ATCC 34329</strain>
    </source>
</reference>
<keyword evidence="2" id="KW-1185">Reference proteome</keyword>
<proteinExistence type="predicted"/>
<evidence type="ECO:0000313" key="1">
    <source>
        <dbReference type="EMBL" id="KAJ2898916.1"/>
    </source>
</evidence>
<organism evidence="1 2">
    <name type="scientific">Zalerion maritima</name>
    <dbReference type="NCBI Taxonomy" id="339359"/>
    <lineage>
        <taxon>Eukaryota</taxon>
        <taxon>Fungi</taxon>
        <taxon>Dikarya</taxon>
        <taxon>Ascomycota</taxon>
        <taxon>Pezizomycotina</taxon>
        <taxon>Sordariomycetes</taxon>
        <taxon>Lulworthiomycetidae</taxon>
        <taxon>Lulworthiales</taxon>
        <taxon>Lulworthiaceae</taxon>
        <taxon>Zalerion</taxon>
    </lineage>
</organism>
<sequence>MNPTLQGFLVGLAFVVGLVAAGFVAYNAGLLDPIIEKIGVMLFKAKGMAEAKNLQARGLKAGDDVVDGQMEGNKQAQDVMEGAGSIGGLKKEL</sequence>
<dbReference type="EMBL" id="JAKWBI020000213">
    <property type="protein sequence ID" value="KAJ2898916.1"/>
    <property type="molecule type" value="Genomic_DNA"/>
</dbReference>
<dbReference type="AlphaFoldDB" id="A0AAD5RP11"/>
<name>A0AAD5RP11_9PEZI</name>
<protein>
    <submittedName>
        <fullName evidence="1">Uncharacterized protein</fullName>
    </submittedName>
</protein>
<gene>
    <name evidence="1" type="ORF">MKZ38_003600</name>
</gene>
<accession>A0AAD5RP11</accession>
<evidence type="ECO:0000313" key="2">
    <source>
        <dbReference type="Proteomes" id="UP001201980"/>
    </source>
</evidence>
<comment type="caution">
    <text evidence="1">The sequence shown here is derived from an EMBL/GenBank/DDBJ whole genome shotgun (WGS) entry which is preliminary data.</text>
</comment>